<name>A0A1I0S9V0_9BACT</name>
<dbReference type="AlphaFoldDB" id="A0A1I0S9V0"/>
<dbReference type="OrthoDB" id="671946at2"/>
<protein>
    <submittedName>
        <fullName evidence="1">Uncharacterized protein</fullName>
    </submittedName>
</protein>
<proteinExistence type="predicted"/>
<sequence length="159" mass="18752">MKKYLLLALPMLACSSQKSYTYTRGADGLLYQQQRDDDGFTIPWKTKKKRAAVQPTILFVESVKDFRRSFHHFPQDMWSLQNMNDRSRNAFQDMKSLGFTDLYLDYVLVDSFVVGYTHKPVYEQRIGRTTLPGRDVTGKFIFTYNRQDSSFSYIRKQDK</sequence>
<evidence type="ECO:0000313" key="1">
    <source>
        <dbReference type="EMBL" id="SEW51891.1"/>
    </source>
</evidence>
<gene>
    <name evidence="1" type="ORF">SAMN04488122_4568</name>
</gene>
<dbReference type="RefSeq" id="WP_089898349.1">
    <property type="nucleotide sequence ID" value="NZ_FOJG01000002.1"/>
</dbReference>
<accession>A0A1I0S9V0</accession>
<dbReference type="EMBL" id="FOJG01000002">
    <property type="protein sequence ID" value="SEW51891.1"/>
    <property type="molecule type" value="Genomic_DNA"/>
</dbReference>
<dbReference type="Proteomes" id="UP000199310">
    <property type="component" value="Unassembled WGS sequence"/>
</dbReference>
<evidence type="ECO:0000313" key="2">
    <source>
        <dbReference type="Proteomes" id="UP000199310"/>
    </source>
</evidence>
<reference evidence="2" key="1">
    <citation type="submission" date="2016-10" db="EMBL/GenBank/DDBJ databases">
        <authorList>
            <person name="Varghese N."/>
            <person name="Submissions S."/>
        </authorList>
    </citation>
    <scope>NUCLEOTIDE SEQUENCE [LARGE SCALE GENOMIC DNA]</scope>
    <source>
        <strain evidence="2">DSM 3695</strain>
    </source>
</reference>
<keyword evidence="2" id="KW-1185">Reference proteome</keyword>
<organism evidence="1 2">
    <name type="scientific">Chitinophaga arvensicola</name>
    <dbReference type="NCBI Taxonomy" id="29529"/>
    <lineage>
        <taxon>Bacteria</taxon>
        <taxon>Pseudomonadati</taxon>
        <taxon>Bacteroidota</taxon>
        <taxon>Chitinophagia</taxon>
        <taxon>Chitinophagales</taxon>
        <taxon>Chitinophagaceae</taxon>
        <taxon>Chitinophaga</taxon>
    </lineage>
</organism>